<dbReference type="Gramene" id="PNT66441">
    <property type="protein sequence ID" value="PNT66441"/>
    <property type="gene ID" value="BRADI_3g11492v3"/>
</dbReference>
<dbReference type="AlphaFoldDB" id="A0A2K2CWN3"/>
<evidence type="ECO:0000313" key="3">
    <source>
        <dbReference type="EnsemblPlants" id="PNT66441"/>
    </source>
</evidence>
<dbReference type="InParanoid" id="A0A2K2CWN3"/>
<organism evidence="2">
    <name type="scientific">Brachypodium distachyon</name>
    <name type="common">Purple false brome</name>
    <name type="synonym">Trachynia distachya</name>
    <dbReference type="NCBI Taxonomy" id="15368"/>
    <lineage>
        <taxon>Eukaryota</taxon>
        <taxon>Viridiplantae</taxon>
        <taxon>Streptophyta</taxon>
        <taxon>Embryophyta</taxon>
        <taxon>Tracheophyta</taxon>
        <taxon>Spermatophyta</taxon>
        <taxon>Magnoliopsida</taxon>
        <taxon>Liliopsida</taxon>
        <taxon>Poales</taxon>
        <taxon>Poaceae</taxon>
        <taxon>BOP clade</taxon>
        <taxon>Pooideae</taxon>
        <taxon>Stipodae</taxon>
        <taxon>Brachypodieae</taxon>
        <taxon>Brachypodium</taxon>
    </lineage>
</organism>
<dbReference type="EnsemblPlants" id="PNT66441">
    <property type="protein sequence ID" value="PNT66441"/>
    <property type="gene ID" value="BRADI_3g11492v3"/>
</dbReference>
<sequence>MPPNTGCLSTSSTRAGPSRSPRRMRRPRSQFVVVPSSPCWLLYILQGRPSYDIQLEDNFHVALNDNISWQTNYSLYYEFYLPYTPSSDS</sequence>
<reference evidence="3" key="3">
    <citation type="submission" date="2018-08" db="UniProtKB">
        <authorList>
            <consortium name="EnsemblPlants"/>
        </authorList>
    </citation>
    <scope>IDENTIFICATION</scope>
    <source>
        <strain evidence="3">cv. Bd21</strain>
    </source>
</reference>
<evidence type="ECO:0000313" key="2">
    <source>
        <dbReference type="EMBL" id="PNT66441.1"/>
    </source>
</evidence>
<evidence type="ECO:0000256" key="1">
    <source>
        <dbReference type="SAM" id="MobiDB-lite"/>
    </source>
</evidence>
<proteinExistence type="predicted"/>
<reference evidence="2 3" key="1">
    <citation type="journal article" date="2010" name="Nature">
        <title>Genome sequencing and analysis of the model grass Brachypodium distachyon.</title>
        <authorList>
            <consortium name="International Brachypodium Initiative"/>
        </authorList>
    </citation>
    <scope>NUCLEOTIDE SEQUENCE [LARGE SCALE GENOMIC DNA]</scope>
    <source>
        <strain evidence="2 3">Bd21</strain>
    </source>
</reference>
<accession>A0A2K2CWN3</accession>
<gene>
    <name evidence="2" type="ORF">BRADI_3g11492v3</name>
</gene>
<reference evidence="2" key="2">
    <citation type="submission" date="2017-06" db="EMBL/GenBank/DDBJ databases">
        <title>WGS assembly of Brachypodium distachyon.</title>
        <authorList>
            <consortium name="The International Brachypodium Initiative"/>
            <person name="Lucas S."/>
            <person name="Harmon-Smith M."/>
            <person name="Lail K."/>
            <person name="Tice H."/>
            <person name="Grimwood J."/>
            <person name="Bruce D."/>
            <person name="Barry K."/>
            <person name="Shu S."/>
            <person name="Lindquist E."/>
            <person name="Wang M."/>
            <person name="Pitluck S."/>
            <person name="Vogel J.P."/>
            <person name="Garvin D.F."/>
            <person name="Mockler T.C."/>
            <person name="Schmutz J."/>
            <person name="Rokhsar D."/>
            <person name="Bevan M.W."/>
        </authorList>
    </citation>
    <scope>NUCLEOTIDE SEQUENCE</scope>
    <source>
        <strain evidence="2">Bd21</strain>
    </source>
</reference>
<evidence type="ECO:0000313" key="4">
    <source>
        <dbReference type="Proteomes" id="UP000008810"/>
    </source>
</evidence>
<feature type="compositionally biased region" description="Polar residues" evidence="1">
    <location>
        <begin position="1"/>
        <end position="15"/>
    </location>
</feature>
<dbReference type="EMBL" id="CM000882">
    <property type="protein sequence ID" value="PNT66441.1"/>
    <property type="molecule type" value="Genomic_DNA"/>
</dbReference>
<protein>
    <submittedName>
        <fullName evidence="2 3">Uncharacterized protein</fullName>
    </submittedName>
</protein>
<feature type="region of interest" description="Disordered" evidence="1">
    <location>
        <begin position="1"/>
        <end position="29"/>
    </location>
</feature>
<name>A0A2K2CWN3_BRADI</name>
<keyword evidence="4" id="KW-1185">Reference proteome</keyword>
<dbReference type="Proteomes" id="UP000008810">
    <property type="component" value="Chromosome 3"/>
</dbReference>